<dbReference type="GO" id="GO:0065002">
    <property type="term" value="P:intracellular protein transmembrane transport"/>
    <property type="evidence" value="ECO:0007669"/>
    <property type="project" value="UniProtKB-UniRule"/>
</dbReference>
<proteinExistence type="inferred from homology"/>
<feature type="transmembrane region" description="Helical" evidence="9">
    <location>
        <begin position="281"/>
        <end position="305"/>
    </location>
</feature>
<feature type="transmembrane region" description="Helical" evidence="9">
    <location>
        <begin position="254"/>
        <end position="275"/>
    </location>
</feature>
<evidence type="ECO:0000256" key="5">
    <source>
        <dbReference type="ARBA" id="ARBA00022927"/>
    </source>
</evidence>
<protein>
    <recommendedName>
        <fullName evidence="9">Protein-export membrane protein SecF</fullName>
    </recommendedName>
</protein>
<evidence type="ECO:0000256" key="2">
    <source>
        <dbReference type="ARBA" id="ARBA00022448"/>
    </source>
</evidence>
<feature type="transmembrane region" description="Helical" evidence="9">
    <location>
        <begin position="27"/>
        <end position="47"/>
    </location>
</feature>
<evidence type="ECO:0000256" key="10">
    <source>
        <dbReference type="SAM" id="MobiDB-lite"/>
    </source>
</evidence>
<accession>A0A3N1G9F4</accession>
<evidence type="ECO:0000313" key="12">
    <source>
        <dbReference type="EMBL" id="ROP26863.1"/>
    </source>
</evidence>
<dbReference type="NCBIfam" id="TIGR00966">
    <property type="entry name" value="transloc_SecF"/>
    <property type="match status" value="1"/>
</dbReference>
<name>A0A3N1G9F4_9ACTN</name>
<dbReference type="PANTHER" id="PTHR30081">
    <property type="entry name" value="PROTEIN-EXPORT MEMBRANE PROTEIN SEC"/>
    <property type="match status" value="1"/>
</dbReference>
<dbReference type="Pfam" id="PF02355">
    <property type="entry name" value="SecD_SecF_C"/>
    <property type="match status" value="1"/>
</dbReference>
<organism evidence="12 13">
    <name type="scientific">Pseudokineococcus lusitanus</name>
    <dbReference type="NCBI Taxonomy" id="763993"/>
    <lineage>
        <taxon>Bacteria</taxon>
        <taxon>Bacillati</taxon>
        <taxon>Actinomycetota</taxon>
        <taxon>Actinomycetes</taxon>
        <taxon>Kineosporiales</taxon>
        <taxon>Kineosporiaceae</taxon>
        <taxon>Pseudokineococcus</taxon>
    </lineage>
</organism>
<dbReference type="Gene3D" id="1.20.1640.10">
    <property type="entry name" value="Multidrug efflux transporter AcrB transmembrane domain"/>
    <property type="match status" value="1"/>
</dbReference>
<dbReference type="InterPro" id="IPR022645">
    <property type="entry name" value="SecD/SecF_bac"/>
</dbReference>
<dbReference type="Pfam" id="PF07549">
    <property type="entry name" value="Sec_GG"/>
    <property type="match status" value="1"/>
</dbReference>
<feature type="region of interest" description="Disordered" evidence="10">
    <location>
        <begin position="323"/>
        <end position="355"/>
    </location>
</feature>
<feature type="transmembrane region" description="Helical" evidence="9">
    <location>
        <begin position="143"/>
        <end position="162"/>
    </location>
</feature>
<dbReference type="Proteomes" id="UP000276232">
    <property type="component" value="Unassembled WGS sequence"/>
</dbReference>
<feature type="transmembrane region" description="Helical" evidence="9">
    <location>
        <begin position="195"/>
        <end position="216"/>
    </location>
</feature>
<dbReference type="RefSeq" id="WP_123381164.1">
    <property type="nucleotide sequence ID" value="NZ_RJKN01000009.1"/>
</dbReference>
<sequence length="355" mass="37325">MRSFAALGNDLYTGKTSFDFVRRWRRLLALGVILVVASVLVVAIKGLNPGIEFRGGSEYRISGTATTEEQPARDAVAEVVPDAEPPVVTTIGGSSVRVQTERLDDDQTNDVGDALAEAYGVDRSDVTSSFVGPTWGADITRQALIGLAIFLGIVTLVITVYFRDVAMAGAAMVALVHDLALTVGIYALVGFEVTPASVIGFLTILGFSLYDTVVVFDKVREQTSGVLEGRTRTYLEQVNLAVNQTVVRSINTSVVAVLPIAAILFIGALLLGAGTLRDVSLALFVGTIVGAYSSLFVAPAFLAFLKGRDGTVTAHDALVAEHRAAEAEGREPVEPVAASSGGSTRVPRPGADDRG</sequence>
<comment type="caution">
    <text evidence="12">The sequence shown here is derived from an EMBL/GenBank/DDBJ whole genome shotgun (WGS) entry which is preliminary data.</text>
</comment>
<evidence type="ECO:0000256" key="1">
    <source>
        <dbReference type="ARBA" id="ARBA00004651"/>
    </source>
</evidence>
<gene>
    <name evidence="9" type="primary">secF</name>
    <name evidence="12" type="ORF">EDC03_3100</name>
</gene>
<keyword evidence="8 9" id="KW-0472">Membrane</keyword>
<dbReference type="PRINTS" id="PR01755">
    <property type="entry name" value="SECFTRNLCASE"/>
</dbReference>
<comment type="subcellular location">
    <subcellularLocation>
        <location evidence="1 9">Cell membrane</location>
        <topology evidence="1 9">Multi-pass membrane protein</topology>
    </subcellularLocation>
</comment>
<evidence type="ECO:0000256" key="7">
    <source>
        <dbReference type="ARBA" id="ARBA00023010"/>
    </source>
</evidence>
<feature type="domain" description="Protein export membrane protein SecD/SecF C-terminal" evidence="11">
    <location>
        <begin position="118"/>
        <end position="306"/>
    </location>
</feature>
<dbReference type="SUPFAM" id="SSF82866">
    <property type="entry name" value="Multidrug efflux transporter AcrB transmembrane domain"/>
    <property type="match status" value="1"/>
</dbReference>
<dbReference type="OrthoDB" id="9774769at2"/>
<keyword evidence="6 9" id="KW-1133">Transmembrane helix</keyword>
<dbReference type="NCBIfam" id="TIGR00916">
    <property type="entry name" value="2A0604s01"/>
    <property type="match status" value="1"/>
</dbReference>
<evidence type="ECO:0000259" key="11">
    <source>
        <dbReference type="Pfam" id="PF02355"/>
    </source>
</evidence>
<reference evidence="12 13" key="1">
    <citation type="journal article" date="2015" name="Stand. Genomic Sci.">
        <title>Genomic Encyclopedia of Bacterial and Archaeal Type Strains, Phase III: the genomes of soil and plant-associated and newly described type strains.</title>
        <authorList>
            <person name="Whitman W.B."/>
            <person name="Woyke T."/>
            <person name="Klenk H.P."/>
            <person name="Zhou Y."/>
            <person name="Lilburn T.G."/>
            <person name="Beck B.J."/>
            <person name="De Vos P."/>
            <person name="Vandamme P."/>
            <person name="Eisen J.A."/>
            <person name="Garrity G."/>
            <person name="Hugenholtz P."/>
            <person name="Kyrpides N.C."/>
        </authorList>
    </citation>
    <scope>NUCLEOTIDE SEQUENCE [LARGE SCALE GENOMIC DNA]</scope>
    <source>
        <strain evidence="12 13">CECT 7306</strain>
    </source>
</reference>
<comment type="function">
    <text evidence="9">Part of the Sec protein translocase complex. Interacts with the SecYEG preprotein conducting channel. SecDF uses the proton motive force (PMF) to complete protein translocation after the ATP-dependent function of SecA.</text>
</comment>
<keyword evidence="5 9" id="KW-0653">Protein transport</keyword>
<keyword evidence="4 9" id="KW-0812">Transmembrane</keyword>
<feature type="compositionally biased region" description="Basic and acidic residues" evidence="10">
    <location>
        <begin position="323"/>
        <end position="333"/>
    </location>
</feature>
<dbReference type="InterPro" id="IPR022813">
    <property type="entry name" value="SecD/SecF_arch_bac"/>
</dbReference>
<dbReference type="AlphaFoldDB" id="A0A3N1G9F4"/>
<dbReference type="GO" id="GO:0006605">
    <property type="term" value="P:protein targeting"/>
    <property type="evidence" value="ECO:0007669"/>
    <property type="project" value="UniProtKB-UniRule"/>
</dbReference>
<dbReference type="GO" id="GO:0043952">
    <property type="term" value="P:protein transport by the Sec complex"/>
    <property type="evidence" value="ECO:0007669"/>
    <property type="project" value="UniProtKB-UniRule"/>
</dbReference>
<dbReference type="PANTHER" id="PTHR30081:SF8">
    <property type="entry name" value="PROTEIN TRANSLOCASE SUBUNIT SECF"/>
    <property type="match status" value="1"/>
</dbReference>
<dbReference type="HAMAP" id="MF_01464_B">
    <property type="entry name" value="SecF_B"/>
    <property type="match status" value="1"/>
</dbReference>
<keyword evidence="13" id="KW-1185">Reference proteome</keyword>
<evidence type="ECO:0000256" key="6">
    <source>
        <dbReference type="ARBA" id="ARBA00022989"/>
    </source>
</evidence>
<dbReference type="InParanoid" id="A0A3N1G9F4"/>
<dbReference type="InterPro" id="IPR048634">
    <property type="entry name" value="SecD_SecF_C"/>
</dbReference>
<dbReference type="InterPro" id="IPR022646">
    <property type="entry name" value="SecD/SecF_CS"/>
</dbReference>
<keyword evidence="7 9" id="KW-0811">Translocation</keyword>
<feature type="transmembrane region" description="Helical" evidence="9">
    <location>
        <begin position="169"/>
        <end position="189"/>
    </location>
</feature>
<dbReference type="GO" id="GO:0015450">
    <property type="term" value="F:protein-transporting ATPase activity"/>
    <property type="evidence" value="ECO:0007669"/>
    <property type="project" value="InterPro"/>
</dbReference>
<keyword evidence="3 9" id="KW-1003">Cell membrane</keyword>
<comment type="similarity">
    <text evidence="9">Belongs to the SecD/SecF family. SecF subfamily.</text>
</comment>
<comment type="subunit">
    <text evidence="9">Forms a complex with SecD. Part of the essential Sec protein translocation apparatus which comprises SecA, SecYEG and auxiliary proteins SecDF. Other proteins may also be involved.</text>
</comment>
<dbReference type="EMBL" id="RJKN01000009">
    <property type="protein sequence ID" value="ROP26863.1"/>
    <property type="molecule type" value="Genomic_DNA"/>
</dbReference>
<dbReference type="InterPro" id="IPR005665">
    <property type="entry name" value="SecF_bac"/>
</dbReference>
<evidence type="ECO:0000256" key="4">
    <source>
        <dbReference type="ARBA" id="ARBA00022692"/>
    </source>
</evidence>
<evidence type="ECO:0000256" key="9">
    <source>
        <dbReference type="HAMAP-Rule" id="MF_01464"/>
    </source>
</evidence>
<evidence type="ECO:0000256" key="8">
    <source>
        <dbReference type="ARBA" id="ARBA00023136"/>
    </source>
</evidence>
<dbReference type="FunCoup" id="A0A3N1G9F4">
    <property type="interactions" value="23"/>
</dbReference>
<keyword evidence="2 9" id="KW-0813">Transport</keyword>
<dbReference type="InterPro" id="IPR055344">
    <property type="entry name" value="SecD_SecF_C_bact"/>
</dbReference>
<evidence type="ECO:0000313" key="13">
    <source>
        <dbReference type="Proteomes" id="UP000276232"/>
    </source>
</evidence>
<dbReference type="GO" id="GO:0005886">
    <property type="term" value="C:plasma membrane"/>
    <property type="evidence" value="ECO:0007669"/>
    <property type="project" value="UniProtKB-SubCell"/>
</dbReference>
<evidence type="ECO:0000256" key="3">
    <source>
        <dbReference type="ARBA" id="ARBA00022475"/>
    </source>
</evidence>